<dbReference type="PRINTS" id="PR00119">
    <property type="entry name" value="CATATPASE"/>
</dbReference>
<sequence length="908" mass="97474">MTQTSEGINKDDGGAVLHLTVRGMTCSSCVHAIETTLMKRAGIKYASVALATSSAKVAYDADAIGPRDIVEIVEDAGFEVSVAPDDPQNKIANLDYAEEIRKWRTSFLISLIFGIPTISVNLGFFLYYKNHPDVNRCCLLPGVSIENLLLFLLCTPVQFLGGRYFYVGAFKALRHKSANMDVLIAMATTVAYLYSVVIVIIAMVIDAEHGIHVSPMTFFDTPPMLIMFVSLGKWLEYKAKAKTSSALAQLISLQCSEAILVRFDDEGHPISEDEISVELLHKGDILKIFPGTKIPVDGVVYDGISMVDESIITGESMPVNKKQGDHVVGGTINQHGNILIQATRVGSDTTLSQIVRLVEEAQTSKAPIQRLADKIAGYFVPIIIVLSVLTLVIHFILGYSGYFENYLNHCTSQTELSEHAAILQLAFSCAISVLCIACPCALGLATPTAVMVGTGVGAVNGILIKGGEPLEVTQKVDVVVFDKTGTITQGTPRVVTNALFGTTGYTAHKFLAIAGTAESHSEHPYGIAITRYAKTVLQSEQLGRCNHFESVPGYGLTCKVSGIEELLTSVVKDDSGSFSNAMLVLSEAVDKLTPDTKTVHTGKPVAVIEYNVLIGKRDWMRQNGLTVTSSMDSAMAEHEDMGRTAVLVAINGQLIGMIIVADTLKEEAPLAVRILHGMDIAVILLTGDNAKTATAIAKQSGITNVCAEVLPSEKVNRIKELQVQGHTVAMVGDGVNDSPALAQADVGIAIGSGTDIAVEAADVVLIKNDLLYVVAAIDLSKCTVRRIRINFGFAIIYNIITIPIAAGILMPVCVMLEPWMAAGVMAASSISVICSSLLLKLYKKPKHNKLDVVPRNGLPVSSDYRELDYLASIGPKYSEKQSKLRKRGSSEYELLSPEGVPLTCGSVP</sequence>
<dbReference type="Pfam" id="PF00122">
    <property type="entry name" value="E1-E2_ATPase"/>
    <property type="match status" value="1"/>
</dbReference>
<dbReference type="SFLD" id="SFLDG00002">
    <property type="entry name" value="C1.7:_P-type_atpase_like"/>
    <property type="match status" value="1"/>
</dbReference>
<evidence type="ECO:0000256" key="3">
    <source>
        <dbReference type="ARBA" id="ARBA00012517"/>
    </source>
</evidence>
<dbReference type="Gene3D" id="3.40.50.1000">
    <property type="entry name" value="HAD superfamily/HAD-like"/>
    <property type="match status" value="1"/>
</dbReference>
<dbReference type="EC" id="7.2.2.8" evidence="3"/>
<evidence type="ECO:0000256" key="8">
    <source>
        <dbReference type="ARBA" id="ARBA00022840"/>
    </source>
</evidence>
<dbReference type="InterPro" id="IPR001757">
    <property type="entry name" value="P_typ_ATPase"/>
</dbReference>
<dbReference type="PRINTS" id="PR00942">
    <property type="entry name" value="CUATPASEI"/>
</dbReference>
<dbReference type="SUPFAM" id="SSF81653">
    <property type="entry name" value="Calcium ATPase, transduction domain A"/>
    <property type="match status" value="1"/>
</dbReference>
<accession>A0ABM0MK53</accession>
<dbReference type="InterPro" id="IPR023299">
    <property type="entry name" value="ATPase_P-typ_cyto_dom_N"/>
</dbReference>
<evidence type="ECO:0000313" key="14">
    <source>
        <dbReference type="Proteomes" id="UP000694865"/>
    </source>
</evidence>
<keyword evidence="5 12" id="KW-0479">Metal-binding</keyword>
<dbReference type="Proteomes" id="UP000694865">
    <property type="component" value="Unplaced"/>
</dbReference>
<dbReference type="NCBIfam" id="TIGR01494">
    <property type="entry name" value="ATPase_P-type"/>
    <property type="match status" value="2"/>
</dbReference>
<dbReference type="InterPro" id="IPR044492">
    <property type="entry name" value="P_typ_ATPase_HD_dom"/>
</dbReference>
<gene>
    <name evidence="15" type="primary">LOC102806103</name>
</gene>
<dbReference type="InterPro" id="IPR023298">
    <property type="entry name" value="ATPase_P-typ_TM_dom_sf"/>
</dbReference>
<protein>
    <recommendedName>
        <fullName evidence="3">P-type Cu(+) transporter</fullName>
        <ecNumber evidence="3">7.2.2.8</ecNumber>
    </recommendedName>
</protein>
<evidence type="ECO:0000256" key="5">
    <source>
        <dbReference type="ARBA" id="ARBA00022723"/>
    </source>
</evidence>
<feature type="transmembrane region" description="Helical" evidence="12">
    <location>
        <begin position="217"/>
        <end position="235"/>
    </location>
</feature>
<dbReference type="InterPro" id="IPR027256">
    <property type="entry name" value="P-typ_ATPase_IB"/>
</dbReference>
<dbReference type="Gene3D" id="2.70.150.10">
    <property type="entry name" value="Calcium-transporting ATPase, cytoplasmic transduction domain A"/>
    <property type="match status" value="1"/>
</dbReference>
<keyword evidence="8 12" id="KW-0067">ATP-binding</keyword>
<feature type="transmembrane region" description="Helical" evidence="12">
    <location>
        <begin position="422"/>
        <end position="445"/>
    </location>
</feature>
<dbReference type="PANTHER" id="PTHR43520:SF8">
    <property type="entry name" value="P-TYPE CU(+) TRANSPORTER"/>
    <property type="match status" value="1"/>
</dbReference>
<dbReference type="CDD" id="cd02094">
    <property type="entry name" value="P-type_ATPase_Cu-like"/>
    <property type="match status" value="1"/>
</dbReference>
<dbReference type="NCBIfam" id="TIGR01525">
    <property type="entry name" value="ATPase-IB_hvy"/>
    <property type="match status" value="1"/>
</dbReference>
<evidence type="ECO:0000256" key="9">
    <source>
        <dbReference type="ARBA" id="ARBA00022967"/>
    </source>
</evidence>
<feature type="transmembrane region" description="Helical" evidence="12">
    <location>
        <begin position="791"/>
        <end position="812"/>
    </location>
</feature>
<dbReference type="InterPro" id="IPR008250">
    <property type="entry name" value="ATPase_P-typ_transduc_dom_A_sf"/>
</dbReference>
<keyword evidence="7" id="KW-0406">Ion transport</keyword>
<evidence type="ECO:0000256" key="1">
    <source>
        <dbReference type="ARBA" id="ARBA00004166"/>
    </source>
</evidence>
<feature type="domain" description="HMA" evidence="13">
    <location>
        <begin position="15"/>
        <end position="81"/>
    </location>
</feature>
<dbReference type="CDD" id="cd00371">
    <property type="entry name" value="HMA"/>
    <property type="match status" value="1"/>
</dbReference>
<comment type="subcellular location">
    <subcellularLocation>
        <location evidence="1">Golgi apparatus</location>
        <location evidence="1">trans-Golgi network membrane</location>
        <topology evidence="1">Multi-pass membrane protein</topology>
    </subcellularLocation>
    <subcellularLocation>
        <location evidence="12">Membrane</location>
    </subcellularLocation>
</comment>
<organism evidence="14 15">
    <name type="scientific">Saccoglossus kowalevskii</name>
    <name type="common">Acorn worm</name>
    <dbReference type="NCBI Taxonomy" id="10224"/>
    <lineage>
        <taxon>Eukaryota</taxon>
        <taxon>Metazoa</taxon>
        <taxon>Hemichordata</taxon>
        <taxon>Enteropneusta</taxon>
        <taxon>Harrimaniidae</taxon>
        <taxon>Saccoglossus</taxon>
    </lineage>
</organism>
<evidence type="ECO:0000259" key="13">
    <source>
        <dbReference type="PROSITE" id="PS50846"/>
    </source>
</evidence>
<dbReference type="PANTHER" id="PTHR43520">
    <property type="entry name" value="ATP7, ISOFORM B"/>
    <property type="match status" value="1"/>
</dbReference>
<dbReference type="SUPFAM" id="SSF81665">
    <property type="entry name" value="Calcium ATPase, transmembrane domain M"/>
    <property type="match status" value="1"/>
</dbReference>
<comment type="similarity">
    <text evidence="2 12">Belongs to the cation transport ATPase (P-type) (TC 3.A.3) family. Type IB subfamily.</text>
</comment>
<dbReference type="InterPro" id="IPR036163">
    <property type="entry name" value="HMA_dom_sf"/>
</dbReference>
<evidence type="ECO:0000256" key="4">
    <source>
        <dbReference type="ARBA" id="ARBA00022692"/>
    </source>
</evidence>
<feature type="transmembrane region" description="Helical" evidence="12">
    <location>
        <begin position="375"/>
        <end position="402"/>
    </location>
</feature>
<keyword evidence="9" id="KW-1278">Translocase</keyword>
<dbReference type="SFLD" id="SFLDS00003">
    <property type="entry name" value="Haloacid_Dehalogenase"/>
    <property type="match status" value="1"/>
</dbReference>
<dbReference type="Gene3D" id="3.30.70.100">
    <property type="match status" value="1"/>
</dbReference>
<dbReference type="PROSITE" id="PS01047">
    <property type="entry name" value="HMA_1"/>
    <property type="match status" value="1"/>
</dbReference>
<keyword evidence="7" id="KW-0186">Copper</keyword>
<dbReference type="InterPro" id="IPR059000">
    <property type="entry name" value="ATPase_P-type_domA"/>
</dbReference>
<dbReference type="PROSITE" id="PS00154">
    <property type="entry name" value="ATPASE_E1_E2"/>
    <property type="match status" value="1"/>
</dbReference>
<keyword evidence="7" id="KW-0187">Copper transport</keyword>
<keyword evidence="6 12" id="KW-0547">Nucleotide-binding</keyword>
<dbReference type="SUPFAM" id="SSF55008">
    <property type="entry name" value="HMA, heavy metal-associated domain"/>
    <property type="match status" value="1"/>
</dbReference>
<dbReference type="GeneID" id="102806103"/>
<keyword evidence="7" id="KW-0813">Transport</keyword>
<name>A0ABM0MK53_SACKO</name>
<feature type="transmembrane region" description="Helical" evidence="12">
    <location>
        <begin position="182"/>
        <end position="205"/>
    </location>
</feature>
<evidence type="ECO:0000313" key="15">
    <source>
        <dbReference type="RefSeq" id="XP_006820394.1"/>
    </source>
</evidence>
<dbReference type="InterPro" id="IPR018303">
    <property type="entry name" value="ATPase_P-typ_P_site"/>
</dbReference>
<dbReference type="SFLD" id="SFLDF00027">
    <property type="entry name" value="p-type_atpase"/>
    <property type="match status" value="1"/>
</dbReference>
<keyword evidence="4 12" id="KW-0812">Transmembrane</keyword>
<dbReference type="Gene3D" id="3.40.1110.10">
    <property type="entry name" value="Calcium-transporting ATPase, cytoplasmic domain N"/>
    <property type="match status" value="1"/>
</dbReference>
<reference evidence="15" key="1">
    <citation type="submission" date="2025-08" db="UniProtKB">
        <authorList>
            <consortium name="RefSeq"/>
        </authorList>
    </citation>
    <scope>IDENTIFICATION</scope>
    <source>
        <tissue evidence="15">Testes</tissue>
    </source>
</reference>
<dbReference type="PROSITE" id="PS50846">
    <property type="entry name" value="HMA_2"/>
    <property type="match status" value="1"/>
</dbReference>
<evidence type="ECO:0000256" key="10">
    <source>
        <dbReference type="ARBA" id="ARBA00022989"/>
    </source>
</evidence>
<dbReference type="InterPro" id="IPR036412">
    <property type="entry name" value="HAD-like_sf"/>
</dbReference>
<dbReference type="SUPFAM" id="SSF81660">
    <property type="entry name" value="Metal cation-transporting ATPase, ATP-binding domain N"/>
    <property type="match status" value="1"/>
</dbReference>
<keyword evidence="11 12" id="KW-0472">Membrane</keyword>
<keyword evidence="14" id="KW-1185">Reference proteome</keyword>
<dbReference type="InterPro" id="IPR023214">
    <property type="entry name" value="HAD_sf"/>
</dbReference>
<evidence type="ECO:0000256" key="12">
    <source>
        <dbReference type="RuleBase" id="RU362081"/>
    </source>
</evidence>
<evidence type="ECO:0000256" key="6">
    <source>
        <dbReference type="ARBA" id="ARBA00022741"/>
    </source>
</evidence>
<evidence type="ECO:0000256" key="7">
    <source>
        <dbReference type="ARBA" id="ARBA00022796"/>
    </source>
</evidence>
<evidence type="ECO:0000256" key="11">
    <source>
        <dbReference type="ARBA" id="ARBA00023136"/>
    </source>
</evidence>
<proteinExistence type="inferred from homology"/>
<dbReference type="InterPro" id="IPR017969">
    <property type="entry name" value="Heavy-metal-associated_CS"/>
</dbReference>
<dbReference type="RefSeq" id="XP_006820394.1">
    <property type="nucleotide sequence ID" value="XM_006820331.1"/>
</dbReference>
<dbReference type="Pfam" id="PF00403">
    <property type="entry name" value="HMA"/>
    <property type="match status" value="1"/>
</dbReference>
<dbReference type="SUPFAM" id="SSF56784">
    <property type="entry name" value="HAD-like"/>
    <property type="match status" value="1"/>
</dbReference>
<keyword evidence="10 12" id="KW-1133">Transmembrane helix</keyword>
<dbReference type="InterPro" id="IPR006121">
    <property type="entry name" value="HMA_dom"/>
</dbReference>
<dbReference type="Pfam" id="PF00702">
    <property type="entry name" value="Hydrolase"/>
    <property type="match status" value="1"/>
</dbReference>
<dbReference type="PRINTS" id="PR00943">
    <property type="entry name" value="CUATPASE"/>
</dbReference>
<feature type="transmembrane region" description="Helical" evidence="12">
    <location>
        <begin position="107"/>
        <end position="128"/>
    </location>
</feature>
<evidence type="ECO:0000256" key="2">
    <source>
        <dbReference type="ARBA" id="ARBA00006024"/>
    </source>
</evidence>
<feature type="transmembrane region" description="Helical" evidence="12">
    <location>
        <begin position="148"/>
        <end position="170"/>
    </location>
</feature>
<feature type="transmembrane region" description="Helical" evidence="12">
    <location>
        <begin position="818"/>
        <end position="839"/>
    </location>
</feature>